<dbReference type="InterPro" id="IPR039421">
    <property type="entry name" value="Type_1_exporter"/>
</dbReference>
<dbReference type="AlphaFoldDB" id="A0A0N0PEF4"/>
<protein>
    <submittedName>
        <fullName evidence="2">Multidrug resistance protein 2</fullName>
    </submittedName>
</protein>
<dbReference type="Proteomes" id="UP000053240">
    <property type="component" value="Unassembled WGS sequence"/>
</dbReference>
<sequence length="172" mass="18699">MFKLFDRTIAENIAYGDNTRVVAMDEIVKAAKEANVHSFVAALPTGYETRIGARASQLSGGQKQRIAIARALVRNPRVLLLDEATSALDTHSEKVVQEALDRASEGRTCLIIAHRLATIKNADLICVIDKGVVAEMGNHAELMARKGIYARLYELQCGFIEEVDETGESGAA</sequence>
<gene>
    <name evidence="2" type="ORF">RR48_05788</name>
</gene>
<dbReference type="GO" id="GO:0016887">
    <property type="term" value="F:ATP hydrolysis activity"/>
    <property type="evidence" value="ECO:0007669"/>
    <property type="project" value="InterPro"/>
</dbReference>
<dbReference type="PROSITE" id="PS00211">
    <property type="entry name" value="ABC_TRANSPORTER_1"/>
    <property type="match status" value="1"/>
</dbReference>
<organism evidence="2 3">
    <name type="scientific">Papilio machaon</name>
    <name type="common">Old World swallowtail butterfly</name>
    <dbReference type="NCBI Taxonomy" id="76193"/>
    <lineage>
        <taxon>Eukaryota</taxon>
        <taxon>Metazoa</taxon>
        <taxon>Ecdysozoa</taxon>
        <taxon>Arthropoda</taxon>
        <taxon>Hexapoda</taxon>
        <taxon>Insecta</taxon>
        <taxon>Pterygota</taxon>
        <taxon>Neoptera</taxon>
        <taxon>Endopterygota</taxon>
        <taxon>Lepidoptera</taxon>
        <taxon>Glossata</taxon>
        <taxon>Ditrysia</taxon>
        <taxon>Papilionoidea</taxon>
        <taxon>Papilionidae</taxon>
        <taxon>Papilioninae</taxon>
        <taxon>Papilio</taxon>
    </lineage>
</organism>
<proteinExistence type="predicted"/>
<dbReference type="SUPFAM" id="SSF52540">
    <property type="entry name" value="P-loop containing nucleoside triphosphate hydrolases"/>
    <property type="match status" value="1"/>
</dbReference>
<dbReference type="InterPro" id="IPR017871">
    <property type="entry name" value="ABC_transporter-like_CS"/>
</dbReference>
<dbReference type="EMBL" id="KQ459986">
    <property type="protein sequence ID" value="KPJ18850.1"/>
    <property type="molecule type" value="Genomic_DNA"/>
</dbReference>
<dbReference type="Gene3D" id="3.40.50.300">
    <property type="entry name" value="P-loop containing nucleotide triphosphate hydrolases"/>
    <property type="match status" value="1"/>
</dbReference>
<dbReference type="PANTHER" id="PTHR43394:SF1">
    <property type="entry name" value="ATP-BINDING CASSETTE SUB-FAMILY B MEMBER 10, MITOCHONDRIAL"/>
    <property type="match status" value="1"/>
</dbReference>
<accession>A0A0N0PEF4</accession>
<dbReference type="GO" id="GO:0015421">
    <property type="term" value="F:ABC-type oligopeptide transporter activity"/>
    <property type="evidence" value="ECO:0007669"/>
    <property type="project" value="TreeGrafter"/>
</dbReference>
<keyword evidence="3" id="KW-1185">Reference proteome</keyword>
<evidence type="ECO:0000313" key="2">
    <source>
        <dbReference type="EMBL" id="KPJ18850.1"/>
    </source>
</evidence>
<evidence type="ECO:0000313" key="3">
    <source>
        <dbReference type="Proteomes" id="UP000053240"/>
    </source>
</evidence>
<dbReference type="InterPro" id="IPR003439">
    <property type="entry name" value="ABC_transporter-like_ATP-bd"/>
</dbReference>
<dbReference type="PANTHER" id="PTHR43394">
    <property type="entry name" value="ATP-DEPENDENT PERMEASE MDL1, MITOCHONDRIAL"/>
    <property type="match status" value="1"/>
</dbReference>
<reference evidence="2 3" key="1">
    <citation type="journal article" date="2015" name="Nat. Commun.">
        <title>Outbred genome sequencing and CRISPR/Cas9 gene editing in butterflies.</title>
        <authorList>
            <person name="Li X."/>
            <person name="Fan D."/>
            <person name="Zhang W."/>
            <person name="Liu G."/>
            <person name="Zhang L."/>
            <person name="Zhao L."/>
            <person name="Fang X."/>
            <person name="Chen L."/>
            <person name="Dong Y."/>
            <person name="Chen Y."/>
            <person name="Ding Y."/>
            <person name="Zhao R."/>
            <person name="Feng M."/>
            <person name="Zhu Y."/>
            <person name="Feng Y."/>
            <person name="Jiang X."/>
            <person name="Zhu D."/>
            <person name="Xiang H."/>
            <person name="Feng X."/>
            <person name="Li S."/>
            <person name="Wang J."/>
            <person name="Zhang G."/>
            <person name="Kronforst M.R."/>
            <person name="Wang W."/>
        </authorList>
    </citation>
    <scope>NUCLEOTIDE SEQUENCE [LARGE SCALE GENOMIC DNA]</scope>
    <source>
        <strain evidence="2">Ya'a_city_454_Pm</strain>
        <tissue evidence="2">Whole body</tissue>
    </source>
</reference>
<evidence type="ECO:0000259" key="1">
    <source>
        <dbReference type="Pfam" id="PF00005"/>
    </source>
</evidence>
<dbReference type="Pfam" id="PF00005">
    <property type="entry name" value="ABC_tran"/>
    <property type="match status" value="1"/>
</dbReference>
<dbReference type="GO" id="GO:0005524">
    <property type="term" value="F:ATP binding"/>
    <property type="evidence" value="ECO:0007669"/>
    <property type="project" value="InterPro"/>
</dbReference>
<feature type="domain" description="ABC transporter" evidence="1">
    <location>
        <begin position="9"/>
        <end position="86"/>
    </location>
</feature>
<dbReference type="GO" id="GO:0005743">
    <property type="term" value="C:mitochondrial inner membrane"/>
    <property type="evidence" value="ECO:0007669"/>
    <property type="project" value="TreeGrafter"/>
</dbReference>
<dbReference type="InParanoid" id="A0A0N0PEF4"/>
<dbReference type="FunFam" id="3.40.50.300:FF:002695">
    <property type="entry name" value="ABC multidrug transporter, putative"/>
    <property type="match status" value="1"/>
</dbReference>
<name>A0A0N0PEF4_PAPMA</name>
<dbReference type="InterPro" id="IPR027417">
    <property type="entry name" value="P-loop_NTPase"/>
</dbReference>
<dbReference type="GO" id="GO:0090374">
    <property type="term" value="P:oligopeptide export from mitochondrion"/>
    <property type="evidence" value="ECO:0007669"/>
    <property type="project" value="TreeGrafter"/>
</dbReference>